<evidence type="ECO:0000313" key="2">
    <source>
        <dbReference type="EMBL" id="KIY47764.1"/>
    </source>
</evidence>
<dbReference type="Proteomes" id="UP000054144">
    <property type="component" value="Unassembled WGS sequence"/>
</dbReference>
<name>A0A0D7ABG5_9AGAR</name>
<dbReference type="PANTHER" id="PTHR33112:SF14">
    <property type="entry name" value="HETEROKARYON INCOMPATIBILITY DOMAIN-CONTAINING PROTEIN"/>
    <property type="match status" value="1"/>
</dbReference>
<dbReference type="Pfam" id="PF06985">
    <property type="entry name" value="HET"/>
    <property type="match status" value="1"/>
</dbReference>
<accession>A0A0D7ABG5</accession>
<dbReference type="InterPro" id="IPR010730">
    <property type="entry name" value="HET"/>
</dbReference>
<dbReference type="OrthoDB" id="5122891at2759"/>
<feature type="domain" description="Heterokaryon incompatibility" evidence="1">
    <location>
        <begin position="64"/>
        <end position="151"/>
    </location>
</feature>
<gene>
    <name evidence="2" type="ORF">FISHEDRAFT_32057</name>
</gene>
<keyword evidence="3" id="KW-1185">Reference proteome</keyword>
<dbReference type="AlphaFoldDB" id="A0A0D7ABG5"/>
<evidence type="ECO:0000259" key="1">
    <source>
        <dbReference type="Pfam" id="PF06985"/>
    </source>
</evidence>
<protein>
    <recommendedName>
        <fullName evidence="1">Heterokaryon incompatibility domain-containing protein</fullName>
    </recommendedName>
</protein>
<feature type="non-terminal residue" evidence="2">
    <location>
        <position position="1"/>
    </location>
</feature>
<evidence type="ECO:0000313" key="3">
    <source>
        <dbReference type="Proteomes" id="UP000054144"/>
    </source>
</evidence>
<organism evidence="2 3">
    <name type="scientific">Fistulina hepatica ATCC 64428</name>
    <dbReference type="NCBI Taxonomy" id="1128425"/>
    <lineage>
        <taxon>Eukaryota</taxon>
        <taxon>Fungi</taxon>
        <taxon>Dikarya</taxon>
        <taxon>Basidiomycota</taxon>
        <taxon>Agaricomycotina</taxon>
        <taxon>Agaricomycetes</taxon>
        <taxon>Agaricomycetidae</taxon>
        <taxon>Agaricales</taxon>
        <taxon>Fistulinaceae</taxon>
        <taxon>Fistulina</taxon>
    </lineage>
</organism>
<reference evidence="2 3" key="1">
    <citation type="journal article" date="2015" name="Fungal Genet. Biol.">
        <title>Evolution of novel wood decay mechanisms in Agaricales revealed by the genome sequences of Fistulina hepatica and Cylindrobasidium torrendii.</title>
        <authorList>
            <person name="Floudas D."/>
            <person name="Held B.W."/>
            <person name="Riley R."/>
            <person name="Nagy L.G."/>
            <person name="Koehler G."/>
            <person name="Ransdell A.S."/>
            <person name="Younus H."/>
            <person name="Chow J."/>
            <person name="Chiniquy J."/>
            <person name="Lipzen A."/>
            <person name="Tritt A."/>
            <person name="Sun H."/>
            <person name="Haridas S."/>
            <person name="LaButti K."/>
            <person name="Ohm R.A."/>
            <person name="Kues U."/>
            <person name="Blanchette R.A."/>
            <person name="Grigoriev I.V."/>
            <person name="Minto R.E."/>
            <person name="Hibbett D.S."/>
        </authorList>
    </citation>
    <scope>NUCLEOTIDE SEQUENCE [LARGE SCALE GENOMIC DNA]</scope>
    <source>
        <strain evidence="2 3">ATCC 64428</strain>
    </source>
</reference>
<dbReference type="EMBL" id="KN881928">
    <property type="protein sequence ID" value="KIY47764.1"/>
    <property type="molecule type" value="Genomic_DNA"/>
</dbReference>
<dbReference type="PANTHER" id="PTHR33112">
    <property type="entry name" value="DOMAIN PROTEIN, PUTATIVE-RELATED"/>
    <property type="match status" value="1"/>
</dbReference>
<proteinExistence type="predicted"/>
<sequence length="189" mass="20837">ILSIPISDLSSCAIDPGQLATPCRLRLLDVSAFLDSHDLRIMEHTPSGSQHSEGDLSATFIPPYAATSYPWRDLQLPEGQSTSCFSVEGALHADPISVNVVRTACVAARAYGCDMLWLDRLSIVQGCRKDKTWQIQHMFQIYKNCTVCLVFPGGLVRLARLDDSTTWIDRAWTLQEAAAPGAEKVKIVF</sequence>
<feature type="non-terminal residue" evidence="2">
    <location>
        <position position="189"/>
    </location>
</feature>